<keyword evidence="2" id="KW-0472">Membrane</keyword>
<dbReference type="InterPro" id="IPR052534">
    <property type="entry name" value="Extracell_DNA_Util/SecSys_Comp"/>
</dbReference>
<sequence length="178" mass="19964">MLRLNLLPWREQRRHAAVRRFQATLLAGAVGALALVVMIDQLAQSRLREHHLANAAQQRQLDRLERQVRTLDELRAARAALELRLRALARLRSDQAVLPNMLAGLEQAMPSGLQLTELRLDGERVVLIGLAASPALVAQWVRQLQQLAVLREVEISAIDNQAEGEAFELSARLPARWS</sequence>
<accession>A0A089Y9S4</accession>
<reference evidence="3 4" key="1">
    <citation type="submission" date="2014-09" db="EMBL/GenBank/DDBJ databases">
        <authorList>
            <person name="Chan K.-G."/>
        </authorList>
    </citation>
    <scope>NUCLEOTIDE SEQUENCE [LARGE SCALE GENOMIC DNA]</scope>
    <source>
        <strain evidence="3 4">ND07</strain>
    </source>
</reference>
<dbReference type="EMBL" id="CP009455">
    <property type="protein sequence ID" value="AIR88578.1"/>
    <property type="molecule type" value="Genomic_DNA"/>
</dbReference>
<keyword evidence="1" id="KW-0175">Coiled coil</keyword>
<dbReference type="eggNOG" id="COG3166">
    <property type="taxonomic scope" value="Bacteria"/>
</dbReference>
<dbReference type="KEGG" id="psw:LK03_04605"/>
<keyword evidence="2" id="KW-1133">Transmembrane helix</keyword>
<dbReference type="InterPro" id="IPR007813">
    <property type="entry name" value="PilN"/>
</dbReference>
<dbReference type="AlphaFoldDB" id="A0A089Y9S4"/>
<name>A0A089Y9S4_9PSED</name>
<feature type="transmembrane region" description="Helical" evidence="2">
    <location>
        <begin position="21"/>
        <end position="39"/>
    </location>
</feature>
<dbReference type="RefSeq" id="WP_038411271.1">
    <property type="nucleotide sequence ID" value="NZ_CP009455.1"/>
</dbReference>
<protein>
    <recommendedName>
        <fullName evidence="5">Fimbrial protein</fullName>
    </recommendedName>
</protein>
<dbReference type="PANTHER" id="PTHR40278:SF1">
    <property type="entry name" value="DNA UTILIZATION PROTEIN HOFN"/>
    <property type="match status" value="1"/>
</dbReference>
<evidence type="ECO:0000256" key="1">
    <source>
        <dbReference type="SAM" id="Coils"/>
    </source>
</evidence>
<dbReference type="Pfam" id="PF05137">
    <property type="entry name" value="PilN"/>
    <property type="match status" value="1"/>
</dbReference>
<evidence type="ECO:0000313" key="3">
    <source>
        <dbReference type="EMBL" id="AIR88578.1"/>
    </source>
</evidence>
<proteinExistence type="predicted"/>
<keyword evidence="2" id="KW-0812">Transmembrane</keyword>
<organism evidence="3 4">
    <name type="scientific">Pseudomonas cremoricolorata</name>
    <dbReference type="NCBI Taxonomy" id="157783"/>
    <lineage>
        <taxon>Bacteria</taxon>
        <taxon>Pseudomonadati</taxon>
        <taxon>Pseudomonadota</taxon>
        <taxon>Gammaproteobacteria</taxon>
        <taxon>Pseudomonadales</taxon>
        <taxon>Pseudomonadaceae</taxon>
        <taxon>Pseudomonas</taxon>
    </lineage>
</organism>
<evidence type="ECO:0000313" key="4">
    <source>
        <dbReference type="Proteomes" id="UP000029493"/>
    </source>
</evidence>
<dbReference type="PANTHER" id="PTHR40278">
    <property type="entry name" value="DNA UTILIZATION PROTEIN HOFN"/>
    <property type="match status" value="1"/>
</dbReference>
<feature type="coiled-coil region" evidence="1">
    <location>
        <begin position="47"/>
        <end position="91"/>
    </location>
</feature>
<dbReference type="Proteomes" id="UP000029493">
    <property type="component" value="Chromosome"/>
</dbReference>
<gene>
    <name evidence="3" type="ORF">LK03_04605</name>
</gene>
<evidence type="ECO:0000256" key="2">
    <source>
        <dbReference type="SAM" id="Phobius"/>
    </source>
</evidence>
<dbReference type="STRING" id="157783.LK03_04605"/>
<dbReference type="OrthoDB" id="5296173at2"/>
<keyword evidence="4" id="KW-1185">Reference proteome</keyword>
<evidence type="ECO:0008006" key="5">
    <source>
        <dbReference type="Google" id="ProtNLM"/>
    </source>
</evidence>